<evidence type="ECO:0000256" key="4">
    <source>
        <dbReference type="PROSITE-ProRule" id="PRU00335"/>
    </source>
</evidence>
<accession>A0A1M5X3N1</accession>
<feature type="region of interest" description="Disordered" evidence="5">
    <location>
        <begin position="185"/>
        <end position="207"/>
    </location>
</feature>
<dbReference type="Gene3D" id="1.10.357.10">
    <property type="entry name" value="Tetracycline Repressor, domain 2"/>
    <property type="match status" value="1"/>
</dbReference>
<dbReference type="InterPro" id="IPR001647">
    <property type="entry name" value="HTH_TetR"/>
</dbReference>
<dbReference type="SUPFAM" id="SSF48498">
    <property type="entry name" value="Tetracyclin repressor-like, C-terminal domain"/>
    <property type="match status" value="1"/>
</dbReference>
<evidence type="ECO:0000256" key="2">
    <source>
        <dbReference type="ARBA" id="ARBA00023125"/>
    </source>
</evidence>
<dbReference type="GO" id="GO:0003677">
    <property type="term" value="F:DNA binding"/>
    <property type="evidence" value="ECO:0007669"/>
    <property type="project" value="UniProtKB-UniRule"/>
</dbReference>
<proteinExistence type="predicted"/>
<dbReference type="RefSeq" id="WP_079605268.1">
    <property type="nucleotide sequence ID" value="NZ_LT670817.1"/>
</dbReference>
<dbReference type="PRINTS" id="PR00455">
    <property type="entry name" value="HTHTETR"/>
</dbReference>
<dbReference type="Proteomes" id="UP000189796">
    <property type="component" value="Chromosome I"/>
</dbReference>
<keyword evidence="2 4" id="KW-0238">DNA-binding</keyword>
<evidence type="ECO:0000256" key="3">
    <source>
        <dbReference type="ARBA" id="ARBA00023163"/>
    </source>
</evidence>
<dbReference type="SUPFAM" id="SSF46689">
    <property type="entry name" value="Homeodomain-like"/>
    <property type="match status" value="1"/>
</dbReference>
<evidence type="ECO:0000313" key="7">
    <source>
        <dbReference type="EMBL" id="SHH94202.1"/>
    </source>
</evidence>
<dbReference type="InterPro" id="IPR036271">
    <property type="entry name" value="Tet_transcr_reg_TetR-rel_C_sf"/>
</dbReference>
<dbReference type="Pfam" id="PF00440">
    <property type="entry name" value="TetR_N"/>
    <property type="match status" value="1"/>
</dbReference>
<dbReference type="OrthoDB" id="9798857at2"/>
<keyword evidence="1" id="KW-0805">Transcription regulation</keyword>
<evidence type="ECO:0000256" key="5">
    <source>
        <dbReference type="SAM" id="MobiDB-lite"/>
    </source>
</evidence>
<evidence type="ECO:0000256" key="1">
    <source>
        <dbReference type="ARBA" id="ARBA00023015"/>
    </source>
</evidence>
<dbReference type="InterPro" id="IPR009057">
    <property type="entry name" value="Homeodomain-like_sf"/>
</dbReference>
<evidence type="ECO:0000313" key="8">
    <source>
        <dbReference type="Proteomes" id="UP000189796"/>
    </source>
</evidence>
<dbReference type="AlphaFoldDB" id="A0A1M5X3N1"/>
<dbReference type="EMBL" id="LT670817">
    <property type="protein sequence ID" value="SHH94202.1"/>
    <property type="molecule type" value="Genomic_DNA"/>
</dbReference>
<dbReference type="Gene3D" id="1.10.10.60">
    <property type="entry name" value="Homeodomain-like"/>
    <property type="match status" value="1"/>
</dbReference>
<protein>
    <submittedName>
        <fullName evidence="7">Transcriptional regulator, TetR family</fullName>
    </submittedName>
</protein>
<dbReference type="PANTHER" id="PTHR47506">
    <property type="entry name" value="TRANSCRIPTIONAL REGULATORY PROTEIN"/>
    <property type="match status" value="1"/>
</dbReference>
<keyword evidence="3" id="KW-0804">Transcription</keyword>
<reference evidence="7 8" key="1">
    <citation type="submission" date="2016-11" db="EMBL/GenBank/DDBJ databases">
        <authorList>
            <person name="Jaros S."/>
            <person name="Januszkiewicz K."/>
            <person name="Wedrychowicz H."/>
        </authorList>
    </citation>
    <scope>NUCLEOTIDE SEQUENCE [LARGE SCALE GENOMIC DNA]</scope>
    <source>
        <strain evidence="7 8">GAS138</strain>
    </source>
</reference>
<feature type="DNA-binding region" description="H-T-H motif" evidence="4">
    <location>
        <begin position="32"/>
        <end position="51"/>
    </location>
</feature>
<sequence>MRYDKGHKDATRQRIIDVASRQFREQGVAAVGLAGIMADAGLTNGAFYAHFDSKEDLVREVLSHAGFRNKLKAAESGAGLQSAIRGYLSASHRDNPGGGCPTSALVAEIARHPRATRDAFTNKVADVVELIAGLLPPGSEAEQRGKAIAIYGLMVGTLQLARAVNDRKLSSEILESGADQAVALVGQGSDARGGAGEAAPDTSPSTR</sequence>
<gene>
    <name evidence="7" type="ORF">SAMN05443248_6978</name>
</gene>
<feature type="domain" description="HTH tetR-type" evidence="6">
    <location>
        <begin position="9"/>
        <end position="69"/>
    </location>
</feature>
<dbReference type="PROSITE" id="PS50977">
    <property type="entry name" value="HTH_TETR_2"/>
    <property type="match status" value="1"/>
</dbReference>
<name>A0A1M5X3N1_9BRAD</name>
<dbReference type="PANTHER" id="PTHR47506:SF7">
    <property type="entry name" value="TRANSCRIPTIONAL REGULATORY PROTEIN"/>
    <property type="match status" value="1"/>
</dbReference>
<organism evidence="7 8">
    <name type="scientific">Bradyrhizobium erythrophlei</name>
    <dbReference type="NCBI Taxonomy" id="1437360"/>
    <lineage>
        <taxon>Bacteria</taxon>
        <taxon>Pseudomonadati</taxon>
        <taxon>Pseudomonadota</taxon>
        <taxon>Alphaproteobacteria</taxon>
        <taxon>Hyphomicrobiales</taxon>
        <taxon>Nitrobacteraceae</taxon>
        <taxon>Bradyrhizobium</taxon>
    </lineage>
</organism>
<evidence type="ECO:0000259" key="6">
    <source>
        <dbReference type="PROSITE" id="PS50977"/>
    </source>
</evidence>